<organism evidence="2">
    <name type="scientific">mine drainage metagenome</name>
    <dbReference type="NCBI Taxonomy" id="410659"/>
    <lineage>
        <taxon>unclassified sequences</taxon>
        <taxon>metagenomes</taxon>
        <taxon>ecological metagenomes</taxon>
    </lineage>
</organism>
<proteinExistence type="predicted"/>
<name>E6PU78_9ZZZZ</name>
<dbReference type="AlphaFoldDB" id="E6PU78"/>
<feature type="transmembrane region" description="Helical" evidence="1">
    <location>
        <begin position="100"/>
        <end position="118"/>
    </location>
</feature>
<keyword evidence="1" id="KW-0472">Membrane</keyword>
<feature type="transmembrane region" description="Helical" evidence="1">
    <location>
        <begin position="57"/>
        <end position="79"/>
    </location>
</feature>
<accession>E6PU78</accession>
<keyword evidence="1" id="KW-0812">Transmembrane</keyword>
<feature type="transmembrane region" description="Helical" evidence="1">
    <location>
        <begin position="198"/>
        <end position="220"/>
    </location>
</feature>
<feature type="transmembrane region" description="Helical" evidence="1">
    <location>
        <begin position="124"/>
        <end position="142"/>
    </location>
</feature>
<gene>
    <name evidence="2" type="ORF">CARN2_3966</name>
</gene>
<evidence type="ECO:0000313" key="2">
    <source>
        <dbReference type="EMBL" id="CBH98485.1"/>
    </source>
</evidence>
<dbReference type="EMBL" id="CABM01000055">
    <property type="protein sequence ID" value="CBH98485.1"/>
    <property type="molecule type" value="Genomic_DNA"/>
</dbReference>
<keyword evidence="1" id="KW-1133">Transmembrane helix</keyword>
<feature type="transmembrane region" description="Helical" evidence="1">
    <location>
        <begin position="29"/>
        <end position="51"/>
    </location>
</feature>
<feature type="transmembrane region" description="Helical" evidence="1">
    <location>
        <begin position="149"/>
        <end position="167"/>
    </location>
</feature>
<evidence type="ECO:0000256" key="1">
    <source>
        <dbReference type="SAM" id="Phobius"/>
    </source>
</evidence>
<reference evidence="2" key="1">
    <citation type="submission" date="2009-10" db="EMBL/GenBank/DDBJ databases">
        <title>Diversity of trophic interactions inside an arsenic-rich microbial ecosystem.</title>
        <authorList>
            <person name="Bertin P.N."/>
            <person name="Heinrich-Salmeron A."/>
            <person name="Pelletier E."/>
            <person name="Goulhen-Chollet F."/>
            <person name="Arsene-Ploetze F."/>
            <person name="Gallien S."/>
            <person name="Calteau A."/>
            <person name="Vallenet D."/>
            <person name="Casiot C."/>
            <person name="Chane-Woon-Ming B."/>
            <person name="Giloteaux L."/>
            <person name="Barakat M."/>
            <person name="Bonnefoy V."/>
            <person name="Bruneel O."/>
            <person name="Chandler M."/>
            <person name="Cleiss J."/>
            <person name="Duran R."/>
            <person name="Elbaz-Poulichet F."/>
            <person name="Fonknechten N."/>
            <person name="Lauga B."/>
            <person name="Mornico D."/>
            <person name="Ortet P."/>
            <person name="Schaeffer C."/>
            <person name="Siguier P."/>
            <person name="Alexander Thil Smith A."/>
            <person name="Van Dorsselaer A."/>
            <person name="Weissenbach J."/>
            <person name="Medigue C."/>
            <person name="Le Paslier D."/>
        </authorList>
    </citation>
    <scope>NUCLEOTIDE SEQUENCE</scope>
</reference>
<comment type="caution">
    <text evidence="2">The sequence shown here is derived from an EMBL/GenBank/DDBJ whole genome shotgun (WGS) entry which is preliminary data.</text>
</comment>
<protein>
    <submittedName>
        <fullName evidence="2">Putative Permease of the major facilitator superfamily</fullName>
    </submittedName>
</protein>
<sequence>MQDAENRLLSIQSMLSTGQRSVHLERHTLLIWGLTGGLLCALTDPVLTPIASSTLRAFALLLWLSFWLGSAAVLDHALTRRVRRLRDETLPFAQAQITRAWWLLFGLGILGTVATFFFGGGLMIYSLWLVLLGMGVFLFGLFSRALIEWIGVATILLGVAALAAGLPYMGMRWLTASCFAIGLPLAGKLSLSTDGRLLPVRLAALGLWLGAVLLSAWLMATLSGLGKSAPAESPVALNAFHPLSGEQVVLLPAGSKALVRLDLDSPYLAASPAATLPVTVTQSILLSTRDGQPDGRYRLAGAHWQSLSDGLLRLQIDSVRVALQGQTAELQVHAAFHAANPALNLP</sequence>